<evidence type="ECO:0000256" key="4">
    <source>
        <dbReference type="ARBA" id="ARBA00022729"/>
    </source>
</evidence>
<evidence type="ECO:0000256" key="3">
    <source>
        <dbReference type="ARBA" id="ARBA00022475"/>
    </source>
</evidence>
<evidence type="ECO:0000256" key="6">
    <source>
        <dbReference type="ARBA" id="ARBA00023139"/>
    </source>
</evidence>
<keyword evidence="7" id="KW-0449">Lipoprotein</keyword>
<dbReference type="CDD" id="cd13580">
    <property type="entry name" value="PBP2_AlgQ_like_1"/>
    <property type="match status" value="1"/>
</dbReference>
<organism evidence="8 9">
    <name type="scientific">Parasphaerochaeta coccoides (strain ATCC BAA-1237 / DSM 17374 / SPN1)</name>
    <name type="common">Sphaerochaeta coccoides</name>
    <dbReference type="NCBI Taxonomy" id="760011"/>
    <lineage>
        <taxon>Bacteria</taxon>
        <taxon>Pseudomonadati</taxon>
        <taxon>Spirochaetota</taxon>
        <taxon>Spirochaetia</taxon>
        <taxon>Spirochaetales</taxon>
        <taxon>Sphaerochaetaceae</taxon>
        <taxon>Parasphaerochaeta</taxon>
    </lineage>
</organism>
<accession>F4GK97</accession>
<name>F4GK97_PARC1</name>
<evidence type="ECO:0000256" key="7">
    <source>
        <dbReference type="ARBA" id="ARBA00023288"/>
    </source>
</evidence>
<dbReference type="EMBL" id="CP002659">
    <property type="protein sequence ID" value="AEC02293.1"/>
    <property type="molecule type" value="Genomic_DNA"/>
</dbReference>
<dbReference type="HOGENOM" id="CLU_021021_3_0_12"/>
<reference evidence="9" key="1">
    <citation type="submission" date="2011-04" db="EMBL/GenBank/DDBJ databases">
        <title>The complete genome of Spirochaeta coccoides DSM 17374.</title>
        <authorList>
            <person name="Lucas S."/>
            <person name="Copeland A."/>
            <person name="Lapidus A."/>
            <person name="Bruce D."/>
            <person name="Goodwin L."/>
            <person name="Pitluck S."/>
            <person name="Peters L."/>
            <person name="Kyrpides N."/>
            <person name="Mavromatis K."/>
            <person name="Pagani I."/>
            <person name="Ivanova N."/>
            <person name="Ovchinnikova G."/>
            <person name="Lu M."/>
            <person name="Detter J.C."/>
            <person name="Tapia R."/>
            <person name="Han C."/>
            <person name="Land M."/>
            <person name="Hauser L."/>
            <person name="Markowitz V."/>
            <person name="Cheng J.-F."/>
            <person name="Hugenholtz P."/>
            <person name="Woyke T."/>
            <person name="Wu D."/>
            <person name="Spring S."/>
            <person name="Schroeder M."/>
            <person name="Brambilla E."/>
            <person name="Klenk H.-P."/>
            <person name="Eisen J.A."/>
        </authorList>
    </citation>
    <scope>NUCLEOTIDE SEQUENCE [LARGE SCALE GENOMIC DNA]</scope>
    <source>
        <strain evidence="9">ATCC BAA-1237 / DSM 17374 / SPN1</strain>
    </source>
</reference>
<comment type="similarity">
    <text evidence="2">Belongs to the bacterial solute-binding protein 1 family.</text>
</comment>
<keyword evidence="6" id="KW-0564">Palmitate</keyword>
<dbReference type="Proteomes" id="UP000007939">
    <property type="component" value="Chromosome"/>
</dbReference>
<keyword evidence="5" id="KW-0472">Membrane</keyword>
<gene>
    <name evidence="8" type="ordered locus">Spico_1072</name>
</gene>
<dbReference type="STRING" id="760011.Spico_1072"/>
<dbReference type="InterPro" id="IPR006059">
    <property type="entry name" value="SBP"/>
</dbReference>
<dbReference type="PANTHER" id="PTHR43649">
    <property type="entry name" value="ARABINOSE-BINDING PROTEIN-RELATED"/>
    <property type="match status" value="1"/>
</dbReference>
<dbReference type="RefSeq" id="WP_013739688.1">
    <property type="nucleotide sequence ID" value="NC_015436.1"/>
</dbReference>
<reference evidence="8 9" key="2">
    <citation type="journal article" date="2012" name="Stand. Genomic Sci.">
        <title>Complete genome sequence of the termite hindgut bacterium Spirochaeta coccoides type strain (SPN1(T)), reclassification in the genus Sphaerochaeta as Sphaerochaeta coccoides comb. nov. and emendations of the family Spirochaetaceae and the genus Sphaerochaeta.</title>
        <authorList>
            <person name="Abt B."/>
            <person name="Han C."/>
            <person name="Scheuner C."/>
            <person name="Lu M."/>
            <person name="Lapidus A."/>
            <person name="Nolan M."/>
            <person name="Lucas S."/>
            <person name="Hammon N."/>
            <person name="Deshpande S."/>
            <person name="Cheng J.F."/>
            <person name="Tapia R."/>
            <person name="Goodwin L.A."/>
            <person name="Pitluck S."/>
            <person name="Liolios K."/>
            <person name="Pagani I."/>
            <person name="Ivanova N."/>
            <person name="Mavromatis K."/>
            <person name="Mikhailova N."/>
            <person name="Huntemann M."/>
            <person name="Pati A."/>
            <person name="Chen A."/>
            <person name="Palaniappan K."/>
            <person name="Land M."/>
            <person name="Hauser L."/>
            <person name="Brambilla E.M."/>
            <person name="Rohde M."/>
            <person name="Spring S."/>
            <person name="Gronow S."/>
            <person name="Goker M."/>
            <person name="Woyke T."/>
            <person name="Bristow J."/>
            <person name="Eisen J.A."/>
            <person name="Markowitz V."/>
            <person name="Hugenholtz P."/>
            <person name="Kyrpides N.C."/>
            <person name="Klenk H.P."/>
            <person name="Detter J.C."/>
        </authorList>
    </citation>
    <scope>NUCLEOTIDE SEQUENCE [LARGE SCALE GENOMIC DNA]</scope>
    <source>
        <strain evidence="9">ATCC BAA-1237 / DSM 17374 / SPN1</strain>
    </source>
</reference>
<proteinExistence type="inferred from homology"/>
<protein>
    <submittedName>
        <fullName evidence="8">Extracellular solute-binding protein family 1</fullName>
    </submittedName>
</protein>
<keyword evidence="4" id="KW-0732">Signal</keyword>
<dbReference type="OrthoDB" id="9787283at2"/>
<sequence>MKKHAVVFLFLFLTVGLLFGTGRKETLPEDSGLVIVKAARPIPDNVTFPTGDSLESNIWTRLYEEELGIRLKYVWMVPVAQYNQKLNISITSGDLPDIFQVNAMQLKQLVEDGQLANLTDVYNGVAADYTKDVMTQDGGNALLSATFDGKLMAIPKIGSGIGNSNVLWIRTDWLDALGLDSPETIFDVMDIARAFTKQDPDRNGKNDTFGLAVNKDLWGMFGSLEGFFNGFDAYPNIWIESTDGQLASGNIQPGMKKALEAIQQLYKEGCIDPEFGVKDSFKVSEDVNRGKIGMMYGYFWNMGWLTDAKNANPGMEWQAYAIPGTGDSPVLVQVPFAVTTYYVVAATYQHPETLIKMLDLQLEKTYGKTAEPDKYNVDEAGNPIFEYPLIYCEPPMKNLDAQTAVTEALEKNTSSTLNAEETGYYKQILSYRRGDKENWASCWATEMMYGPKGSLAVLNDYVKNGKISDDRYFGPATATMTMADSILDQTQLQVFTEIIKGGDISKFDQYARDWNSLGGLSITKEVNEWNVR</sequence>
<dbReference type="Pfam" id="PF01547">
    <property type="entry name" value="SBP_bac_1"/>
    <property type="match status" value="1"/>
</dbReference>
<dbReference type="KEGG" id="scc:Spico_1072"/>
<dbReference type="PANTHER" id="PTHR43649:SF33">
    <property type="entry name" value="POLYGALACTURONAN_RHAMNOGALACTURONAN-BINDING PROTEIN YTCQ"/>
    <property type="match status" value="1"/>
</dbReference>
<dbReference type="eggNOG" id="COG1653">
    <property type="taxonomic scope" value="Bacteria"/>
</dbReference>
<evidence type="ECO:0000256" key="1">
    <source>
        <dbReference type="ARBA" id="ARBA00004418"/>
    </source>
</evidence>
<dbReference type="SUPFAM" id="SSF53850">
    <property type="entry name" value="Periplasmic binding protein-like II"/>
    <property type="match status" value="1"/>
</dbReference>
<comment type="subcellular location">
    <subcellularLocation>
        <location evidence="1">Periplasm</location>
    </subcellularLocation>
</comment>
<dbReference type="Gene3D" id="3.40.190.10">
    <property type="entry name" value="Periplasmic binding protein-like II"/>
    <property type="match status" value="2"/>
</dbReference>
<evidence type="ECO:0000313" key="9">
    <source>
        <dbReference type="Proteomes" id="UP000007939"/>
    </source>
</evidence>
<keyword evidence="9" id="KW-1185">Reference proteome</keyword>
<dbReference type="InterPro" id="IPR050490">
    <property type="entry name" value="Bact_solute-bd_prot1"/>
</dbReference>
<dbReference type="GO" id="GO:0042597">
    <property type="term" value="C:periplasmic space"/>
    <property type="evidence" value="ECO:0007669"/>
    <property type="project" value="UniProtKB-SubCell"/>
</dbReference>
<evidence type="ECO:0000256" key="2">
    <source>
        <dbReference type="ARBA" id="ARBA00008520"/>
    </source>
</evidence>
<keyword evidence="3" id="KW-1003">Cell membrane</keyword>
<evidence type="ECO:0000313" key="8">
    <source>
        <dbReference type="EMBL" id="AEC02293.1"/>
    </source>
</evidence>
<dbReference type="AlphaFoldDB" id="F4GK97"/>
<evidence type="ECO:0000256" key="5">
    <source>
        <dbReference type="ARBA" id="ARBA00023136"/>
    </source>
</evidence>